<keyword evidence="3" id="KW-0804">Transcription</keyword>
<reference evidence="5 6" key="1">
    <citation type="journal article" date="2019" name="Int. J. Syst. Evol. Microbiol.">
        <title>The Global Catalogue of Microorganisms (GCM) 10K type strain sequencing project: providing services to taxonomists for standard genome sequencing and annotation.</title>
        <authorList>
            <consortium name="The Broad Institute Genomics Platform"/>
            <consortium name="The Broad Institute Genome Sequencing Center for Infectious Disease"/>
            <person name="Wu L."/>
            <person name="Ma J."/>
        </authorList>
    </citation>
    <scope>NUCLEOTIDE SEQUENCE [LARGE SCALE GENOMIC DNA]</scope>
    <source>
        <strain evidence="5 6">JCM 16009</strain>
    </source>
</reference>
<dbReference type="Proteomes" id="UP001500449">
    <property type="component" value="Unassembled WGS sequence"/>
</dbReference>
<keyword evidence="2" id="KW-0238">DNA-binding</keyword>
<sequence length="211" mass="24567">MEVASHRVAREIRERIVTGDLPPGTRIFQDELADELHTSRIPVRDALRILQSNGLVTLKSNRGAWVIKLSHRQYDLNYKIREELEPLLIAESLAQITDEDVAAIVELQRRIEEGPDDATYLALDRELHFRTYKGHEGELMDTVTRLWDTTAHHRRMFTKLSRPTLQVVFNAEHQLLIEALRNRDAEDARAILAMHIRRTRRSLAQHPEIFE</sequence>
<evidence type="ECO:0000256" key="2">
    <source>
        <dbReference type="ARBA" id="ARBA00023125"/>
    </source>
</evidence>
<dbReference type="InterPro" id="IPR036390">
    <property type="entry name" value="WH_DNA-bd_sf"/>
</dbReference>
<dbReference type="CDD" id="cd07377">
    <property type="entry name" value="WHTH_GntR"/>
    <property type="match status" value="1"/>
</dbReference>
<protein>
    <submittedName>
        <fullName evidence="5">GntR family transcriptional regulator</fullName>
    </submittedName>
</protein>
<organism evidence="5 6">
    <name type="scientific">Pseudonocardia ailaonensis</name>
    <dbReference type="NCBI Taxonomy" id="367279"/>
    <lineage>
        <taxon>Bacteria</taxon>
        <taxon>Bacillati</taxon>
        <taxon>Actinomycetota</taxon>
        <taxon>Actinomycetes</taxon>
        <taxon>Pseudonocardiales</taxon>
        <taxon>Pseudonocardiaceae</taxon>
        <taxon>Pseudonocardia</taxon>
    </lineage>
</organism>
<evidence type="ECO:0000256" key="3">
    <source>
        <dbReference type="ARBA" id="ARBA00023163"/>
    </source>
</evidence>
<dbReference type="PROSITE" id="PS50949">
    <property type="entry name" value="HTH_GNTR"/>
    <property type="match status" value="1"/>
</dbReference>
<proteinExistence type="predicted"/>
<dbReference type="PANTHER" id="PTHR43537">
    <property type="entry name" value="TRANSCRIPTIONAL REGULATOR, GNTR FAMILY"/>
    <property type="match status" value="1"/>
</dbReference>
<keyword evidence="1" id="KW-0805">Transcription regulation</keyword>
<evidence type="ECO:0000313" key="5">
    <source>
        <dbReference type="EMBL" id="GAA1845256.1"/>
    </source>
</evidence>
<evidence type="ECO:0000313" key="6">
    <source>
        <dbReference type="Proteomes" id="UP001500449"/>
    </source>
</evidence>
<dbReference type="InterPro" id="IPR000524">
    <property type="entry name" value="Tscrpt_reg_HTH_GntR"/>
</dbReference>
<evidence type="ECO:0000256" key="1">
    <source>
        <dbReference type="ARBA" id="ARBA00023015"/>
    </source>
</evidence>
<dbReference type="SUPFAM" id="SSF48008">
    <property type="entry name" value="GntR ligand-binding domain-like"/>
    <property type="match status" value="1"/>
</dbReference>
<evidence type="ECO:0000259" key="4">
    <source>
        <dbReference type="PROSITE" id="PS50949"/>
    </source>
</evidence>
<dbReference type="Pfam" id="PF07729">
    <property type="entry name" value="FCD"/>
    <property type="match status" value="1"/>
</dbReference>
<name>A0ABN2N256_9PSEU</name>
<gene>
    <name evidence="5" type="ORF">GCM10009836_25990</name>
</gene>
<dbReference type="SUPFAM" id="SSF46785">
    <property type="entry name" value="Winged helix' DNA-binding domain"/>
    <property type="match status" value="1"/>
</dbReference>
<keyword evidence="6" id="KW-1185">Reference proteome</keyword>
<dbReference type="Gene3D" id="1.10.10.10">
    <property type="entry name" value="Winged helix-like DNA-binding domain superfamily/Winged helix DNA-binding domain"/>
    <property type="match status" value="1"/>
</dbReference>
<feature type="domain" description="HTH gntR-type" evidence="4">
    <location>
        <begin position="2"/>
        <end position="69"/>
    </location>
</feature>
<accession>A0ABN2N256</accession>
<dbReference type="Gene3D" id="1.20.120.530">
    <property type="entry name" value="GntR ligand-binding domain-like"/>
    <property type="match status" value="1"/>
</dbReference>
<dbReference type="EMBL" id="BAAAQK010000005">
    <property type="protein sequence ID" value="GAA1845256.1"/>
    <property type="molecule type" value="Genomic_DNA"/>
</dbReference>
<dbReference type="PANTHER" id="PTHR43537:SF41">
    <property type="entry name" value="TRANSCRIPTIONAL REGULATORY PROTEIN"/>
    <property type="match status" value="1"/>
</dbReference>
<dbReference type="InterPro" id="IPR036388">
    <property type="entry name" value="WH-like_DNA-bd_sf"/>
</dbReference>
<dbReference type="InterPro" id="IPR008920">
    <property type="entry name" value="TF_FadR/GntR_C"/>
</dbReference>
<comment type="caution">
    <text evidence="5">The sequence shown here is derived from an EMBL/GenBank/DDBJ whole genome shotgun (WGS) entry which is preliminary data.</text>
</comment>
<dbReference type="Pfam" id="PF00392">
    <property type="entry name" value="GntR"/>
    <property type="match status" value="1"/>
</dbReference>
<dbReference type="SMART" id="SM00345">
    <property type="entry name" value="HTH_GNTR"/>
    <property type="match status" value="1"/>
</dbReference>
<dbReference type="InterPro" id="IPR011711">
    <property type="entry name" value="GntR_C"/>
</dbReference>
<dbReference type="SMART" id="SM00895">
    <property type="entry name" value="FCD"/>
    <property type="match status" value="1"/>
</dbReference>